<dbReference type="Gramene" id="rna49723">
    <property type="protein sequence ID" value="RHN43185.1"/>
    <property type="gene ID" value="gene49723"/>
</dbReference>
<proteinExistence type="predicted"/>
<accession>A0A396GWI8</accession>
<gene>
    <name evidence="1" type="ORF">MtrunA17_Chr8g0385061</name>
</gene>
<evidence type="ECO:0000313" key="1">
    <source>
        <dbReference type="EMBL" id="RHN43185.1"/>
    </source>
</evidence>
<sequence length="43" mass="5053">MSTNYKETYKLTKYFNLVIEGESVPENPIEARRYDMSISTSDM</sequence>
<organism evidence="1 2">
    <name type="scientific">Medicago truncatula</name>
    <name type="common">Barrel medic</name>
    <name type="synonym">Medicago tribuloides</name>
    <dbReference type="NCBI Taxonomy" id="3880"/>
    <lineage>
        <taxon>Eukaryota</taxon>
        <taxon>Viridiplantae</taxon>
        <taxon>Streptophyta</taxon>
        <taxon>Embryophyta</taxon>
        <taxon>Tracheophyta</taxon>
        <taxon>Spermatophyta</taxon>
        <taxon>Magnoliopsida</taxon>
        <taxon>eudicotyledons</taxon>
        <taxon>Gunneridae</taxon>
        <taxon>Pentapetalae</taxon>
        <taxon>rosids</taxon>
        <taxon>fabids</taxon>
        <taxon>Fabales</taxon>
        <taxon>Fabaceae</taxon>
        <taxon>Papilionoideae</taxon>
        <taxon>50 kb inversion clade</taxon>
        <taxon>NPAAA clade</taxon>
        <taxon>Hologalegina</taxon>
        <taxon>IRL clade</taxon>
        <taxon>Trifolieae</taxon>
        <taxon>Medicago</taxon>
    </lineage>
</organism>
<reference evidence="2" key="1">
    <citation type="journal article" date="2018" name="Nat. Plants">
        <title>Whole-genome landscape of Medicago truncatula symbiotic genes.</title>
        <authorList>
            <person name="Pecrix Y."/>
            <person name="Staton S.E."/>
            <person name="Sallet E."/>
            <person name="Lelandais-Briere C."/>
            <person name="Moreau S."/>
            <person name="Carrere S."/>
            <person name="Blein T."/>
            <person name="Jardinaud M.F."/>
            <person name="Latrasse D."/>
            <person name="Zouine M."/>
            <person name="Zahm M."/>
            <person name="Kreplak J."/>
            <person name="Mayjonade B."/>
            <person name="Satge C."/>
            <person name="Perez M."/>
            <person name="Cauet S."/>
            <person name="Marande W."/>
            <person name="Chantry-Darmon C."/>
            <person name="Lopez-Roques C."/>
            <person name="Bouchez O."/>
            <person name="Berard A."/>
            <person name="Debelle F."/>
            <person name="Munos S."/>
            <person name="Bendahmane A."/>
            <person name="Berges H."/>
            <person name="Niebel A."/>
            <person name="Buitink J."/>
            <person name="Frugier F."/>
            <person name="Benhamed M."/>
            <person name="Crespi M."/>
            <person name="Gouzy J."/>
            <person name="Gamas P."/>
        </authorList>
    </citation>
    <scope>NUCLEOTIDE SEQUENCE [LARGE SCALE GENOMIC DNA]</scope>
    <source>
        <strain evidence="2">cv. Jemalong A17</strain>
    </source>
</reference>
<evidence type="ECO:0000313" key="2">
    <source>
        <dbReference type="Proteomes" id="UP000265566"/>
    </source>
</evidence>
<comment type="caution">
    <text evidence="1">The sequence shown here is derived from an EMBL/GenBank/DDBJ whole genome shotgun (WGS) entry which is preliminary data.</text>
</comment>
<dbReference type="AlphaFoldDB" id="A0A396GWI8"/>
<name>A0A396GWI8_MEDTR</name>
<dbReference type="EMBL" id="PSQE01000008">
    <property type="protein sequence ID" value="RHN43185.1"/>
    <property type="molecule type" value="Genomic_DNA"/>
</dbReference>
<dbReference type="Proteomes" id="UP000265566">
    <property type="component" value="Chromosome 8"/>
</dbReference>
<protein>
    <submittedName>
        <fullName evidence="1">Uncharacterized protein</fullName>
    </submittedName>
</protein>